<name>A0A6V7X4H4_MELEN</name>
<evidence type="ECO:0000256" key="1">
    <source>
        <dbReference type="SAM" id="Phobius"/>
    </source>
</evidence>
<dbReference type="Proteomes" id="UP000580250">
    <property type="component" value="Unassembled WGS sequence"/>
</dbReference>
<protein>
    <submittedName>
        <fullName evidence="2">Uncharacterized protein</fullName>
    </submittedName>
</protein>
<dbReference type="EMBL" id="CAJEWN010001064">
    <property type="protein sequence ID" value="CAD2193877.1"/>
    <property type="molecule type" value="Genomic_DNA"/>
</dbReference>
<proteinExistence type="predicted"/>
<keyword evidence="1" id="KW-0812">Transmembrane</keyword>
<comment type="caution">
    <text evidence="2">The sequence shown here is derived from an EMBL/GenBank/DDBJ whole genome shotgun (WGS) entry which is preliminary data.</text>
</comment>
<keyword evidence="1" id="KW-1133">Transmembrane helix</keyword>
<gene>
    <name evidence="2" type="ORF">MENT_LOCUS46855</name>
</gene>
<organism evidence="2 3">
    <name type="scientific">Meloidogyne enterolobii</name>
    <name type="common">Root-knot nematode worm</name>
    <name type="synonym">Meloidogyne mayaguensis</name>
    <dbReference type="NCBI Taxonomy" id="390850"/>
    <lineage>
        <taxon>Eukaryota</taxon>
        <taxon>Metazoa</taxon>
        <taxon>Ecdysozoa</taxon>
        <taxon>Nematoda</taxon>
        <taxon>Chromadorea</taxon>
        <taxon>Rhabditida</taxon>
        <taxon>Tylenchina</taxon>
        <taxon>Tylenchomorpha</taxon>
        <taxon>Tylenchoidea</taxon>
        <taxon>Meloidogynidae</taxon>
        <taxon>Meloidogyninae</taxon>
        <taxon>Meloidogyne</taxon>
    </lineage>
</organism>
<evidence type="ECO:0000313" key="2">
    <source>
        <dbReference type="EMBL" id="CAD2193877.1"/>
    </source>
</evidence>
<sequence length="198" mass="23055">MNDKNYSSSNITSPQIYSPQFTTTTNYLLPKTPNFTYFGLTPHKQKSFNNLKKENNQNLNLLPFYFLNNSISSSINPNWSYQTTKPKTTTFSINYWCRRESMQRLEFDDKISSIEDSNLKQTTKNVNMEALNNSKITTNNCFKNGKENLLNNSTLLLPNCLENSNVVKEKPTLKTRIFVCLISSFVICFCLIKLFYWK</sequence>
<keyword evidence="1" id="KW-0472">Membrane</keyword>
<dbReference type="AlphaFoldDB" id="A0A6V7X4H4"/>
<accession>A0A6V7X4H4</accession>
<feature type="transmembrane region" description="Helical" evidence="1">
    <location>
        <begin position="177"/>
        <end position="197"/>
    </location>
</feature>
<reference evidence="2 3" key="1">
    <citation type="submission" date="2020-08" db="EMBL/GenBank/DDBJ databases">
        <authorList>
            <person name="Koutsovoulos G."/>
            <person name="Danchin GJ E."/>
        </authorList>
    </citation>
    <scope>NUCLEOTIDE SEQUENCE [LARGE SCALE GENOMIC DNA]</scope>
</reference>
<evidence type="ECO:0000313" key="3">
    <source>
        <dbReference type="Proteomes" id="UP000580250"/>
    </source>
</evidence>